<evidence type="ECO:0000256" key="4">
    <source>
        <dbReference type="ARBA" id="ARBA00022519"/>
    </source>
</evidence>
<dbReference type="PANTHER" id="PTHR43357:SF4">
    <property type="entry name" value="INNER MEMBRANE ABC TRANSPORTER PERMEASE PROTEIN YDCV"/>
    <property type="match status" value="1"/>
</dbReference>
<evidence type="ECO:0000256" key="6">
    <source>
        <dbReference type="ARBA" id="ARBA00022989"/>
    </source>
</evidence>
<evidence type="ECO:0000256" key="1">
    <source>
        <dbReference type="ARBA" id="ARBA00004429"/>
    </source>
</evidence>
<feature type="transmembrane region" description="Helical" evidence="8">
    <location>
        <begin position="171"/>
        <end position="196"/>
    </location>
</feature>
<comment type="subcellular location">
    <subcellularLocation>
        <location evidence="1">Cell inner membrane</location>
        <topology evidence="1">Multi-pass membrane protein</topology>
    </subcellularLocation>
    <subcellularLocation>
        <location evidence="8">Cell membrane</location>
        <topology evidence="8">Multi-pass membrane protein</topology>
    </subcellularLocation>
</comment>
<evidence type="ECO:0000313" key="11">
    <source>
        <dbReference type="Proteomes" id="UP001559025"/>
    </source>
</evidence>
<keyword evidence="3" id="KW-1003">Cell membrane</keyword>
<dbReference type="SUPFAM" id="SSF161098">
    <property type="entry name" value="MetI-like"/>
    <property type="match status" value="1"/>
</dbReference>
<feature type="transmembrane region" description="Helical" evidence="8">
    <location>
        <begin position="55"/>
        <end position="85"/>
    </location>
</feature>
<dbReference type="InterPro" id="IPR035906">
    <property type="entry name" value="MetI-like_sf"/>
</dbReference>
<evidence type="ECO:0000256" key="3">
    <source>
        <dbReference type="ARBA" id="ARBA00022475"/>
    </source>
</evidence>
<dbReference type="Gene3D" id="1.10.3720.10">
    <property type="entry name" value="MetI-like"/>
    <property type="match status" value="1"/>
</dbReference>
<keyword evidence="7 8" id="KW-0472">Membrane</keyword>
<dbReference type="Pfam" id="PF00528">
    <property type="entry name" value="BPD_transp_1"/>
    <property type="match status" value="1"/>
</dbReference>
<dbReference type="EMBL" id="JAZHFV010000001">
    <property type="protein sequence ID" value="MEX4006323.1"/>
    <property type="molecule type" value="Genomic_DNA"/>
</dbReference>
<proteinExistence type="inferred from homology"/>
<comment type="similarity">
    <text evidence="8">Belongs to the binding-protein-dependent transport system permease family.</text>
</comment>
<feature type="transmembrane region" description="Helical" evidence="8">
    <location>
        <begin position="97"/>
        <end position="121"/>
    </location>
</feature>
<accession>A0ABV3WNT5</accession>
<comment type="caution">
    <text evidence="10">The sequence shown here is derived from an EMBL/GenBank/DDBJ whole genome shotgun (WGS) entry which is preliminary data.</text>
</comment>
<dbReference type="Proteomes" id="UP001559025">
    <property type="component" value="Unassembled WGS sequence"/>
</dbReference>
<dbReference type="RefSeq" id="WP_368801664.1">
    <property type="nucleotide sequence ID" value="NZ_JAZHFV010000001.1"/>
</dbReference>
<evidence type="ECO:0000313" key="10">
    <source>
        <dbReference type="EMBL" id="MEX4006323.1"/>
    </source>
</evidence>
<keyword evidence="6 8" id="KW-1133">Transmembrane helix</keyword>
<keyword evidence="2 8" id="KW-0813">Transport</keyword>
<gene>
    <name evidence="10" type="ORF">V1479_03340</name>
</gene>
<evidence type="ECO:0000256" key="2">
    <source>
        <dbReference type="ARBA" id="ARBA00022448"/>
    </source>
</evidence>
<dbReference type="PANTHER" id="PTHR43357">
    <property type="entry name" value="INNER MEMBRANE ABC TRANSPORTER PERMEASE PROTEIN YDCV"/>
    <property type="match status" value="1"/>
</dbReference>
<evidence type="ECO:0000256" key="5">
    <source>
        <dbReference type="ARBA" id="ARBA00022692"/>
    </source>
</evidence>
<keyword evidence="5 8" id="KW-0812">Transmembrane</keyword>
<dbReference type="InterPro" id="IPR000515">
    <property type="entry name" value="MetI-like"/>
</dbReference>
<sequence>MKRLLAVYFLLLVGFLILPLIFLVPISLSASQFLEFPPTSLSLRWYAAFFEDPTWVGAAILSFRVGIGATALSLVVGTLASIALVRGNFPGKSALTAIFIAPLILPTVVLALALYIVFLRWQLVDNVFALTLAHAIVALPYVVMIVSASLRRFDTTIERAARVLGAGPIKAFMLVTLPYLVPSMFAAGILAFFASFDELIITLFVSGGAQTLPVRIWNDLGLKLDPTVPAVAVMLTMLSIVGMGIGEVIRRRNEQRYQSVTPPEA</sequence>
<feature type="transmembrane region" description="Helical" evidence="8">
    <location>
        <begin position="227"/>
        <end position="249"/>
    </location>
</feature>
<protein>
    <submittedName>
        <fullName evidence="10">ABC transporter permease</fullName>
    </submittedName>
</protein>
<dbReference type="PROSITE" id="PS50928">
    <property type="entry name" value="ABC_TM1"/>
    <property type="match status" value="1"/>
</dbReference>
<organism evidence="10 11">
    <name type="scientific">Neoaquamicrobium sediminum</name>
    <dbReference type="NCBI Taxonomy" id="1849104"/>
    <lineage>
        <taxon>Bacteria</taxon>
        <taxon>Pseudomonadati</taxon>
        <taxon>Pseudomonadota</taxon>
        <taxon>Alphaproteobacteria</taxon>
        <taxon>Hyphomicrobiales</taxon>
        <taxon>Phyllobacteriaceae</taxon>
        <taxon>Neoaquamicrobium</taxon>
    </lineage>
</organism>
<evidence type="ECO:0000259" key="9">
    <source>
        <dbReference type="PROSITE" id="PS50928"/>
    </source>
</evidence>
<evidence type="ECO:0000256" key="8">
    <source>
        <dbReference type="RuleBase" id="RU363032"/>
    </source>
</evidence>
<reference evidence="10 11" key="1">
    <citation type="submission" date="2024-01" db="EMBL/GenBank/DDBJ databases">
        <title>New evidence supports the origin of RcGTA from prophage.</title>
        <authorList>
            <person name="Xu Y."/>
            <person name="Liu B."/>
            <person name="Chen F."/>
        </authorList>
    </citation>
    <scope>NUCLEOTIDE SEQUENCE [LARGE SCALE GENOMIC DNA]</scope>
    <source>
        <strain evidence="10 11">CBW1107-2</strain>
    </source>
</reference>
<dbReference type="CDD" id="cd06261">
    <property type="entry name" value="TM_PBP2"/>
    <property type="match status" value="1"/>
</dbReference>
<feature type="transmembrane region" description="Helical" evidence="8">
    <location>
        <begin position="127"/>
        <end position="150"/>
    </location>
</feature>
<evidence type="ECO:0000256" key="7">
    <source>
        <dbReference type="ARBA" id="ARBA00023136"/>
    </source>
</evidence>
<keyword evidence="11" id="KW-1185">Reference proteome</keyword>
<feature type="domain" description="ABC transmembrane type-1" evidence="9">
    <location>
        <begin position="59"/>
        <end position="246"/>
    </location>
</feature>
<keyword evidence="4" id="KW-0997">Cell inner membrane</keyword>
<name>A0ABV3WNT5_9HYPH</name>